<dbReference type="GO" id="GO:0006355">
    <property type="term" value="P:regulation of DNA-templated transcription"/>
    <property type="evidence" value="ECO:0007669"/>
    <property type="project" value="InterPro"/>
</dbReference>
<dbReference type="SUPFAM" id="SSF109640">
    <property type="entry name" value="KRAB domain (Kruppel-associated box)"/>
    <property type="match status" value="1"/>
</dbReference>
<reference evidence="1" key="2">
    <citation type="submission" date="2025-09" db="UniProtKB">
        <authorList>
            <consortium name="Ensembl"/>
        </authorList>
    </citation>
    <scope>IDENTIFICATION</scope>
</reference>
<keyword evidence="2" id="KW-1185">Reference proteome</keyword>
<evidence type="ECO:0000313" key="1">
    <source>
        <dbReference type="Ensembl" id="ENSCPVP00000019566.2"/>
    </source>
</evidence>
<dbReference type="Ensembl" id="ENSCPVT00000020446.2">
    <property type="protein sequence ID" value="ENSCPVP00000019566.2"/>
    <property type="gene ID" value="ENSCPVG00000014261.2"/>
</dbReference>
<dbReference type="CDD" id="cd07765">
    <property type="entry name" value="KRAB_A-box"/>
    <property type="match status" value="1"/>
</dbReference>
<dbReference type="Proteomes" id="UP000694382">
    <property type="component" value="Unassembled WGS sequence"/>
</dbReference>
<proteinExistence type="predicted"/>
<dbReference type="Gene3D" id="6.10.140.140">
    <property type="match status" value="1"/>
</dbReference>
<reference evidence="1" key="1">
    <citation type="submission" date="2025-08" db="UniProtKB">
        <authorList>
            <consortium name="Ensembl"/>
        </authorList>
    </citation>
    <scope>IDENTIFICATION</scope>
</reference>
<organism evidence="1 2">
    <name type="scientific">Geospiza parvula</name>
    <name type="common">Small tree-finch</name>
    <name type="synonym">Camarhynchus parvulus</name>
    <dbReference type="NCBI Taxonomy" id="87175"/>
    <lineage>
        <taxon>Eukaryota</taxon>
        <taxon>Metazoa</taxon>
        <taxon>Chordata</taxon>
        <taxon>Craniata</taxon>
        <taxon>Vertebrata</taxon>
        <taxon>Euteleostomi</taxon>
        <taxon>Archelosauria</taxon>
        <taxon>Archosauria</taxon>
        <taxon>Dinosauria</taxon>
        <taxon>Saurischia</taxon>
        <taxon>Theropoda</taxon>
        <taxon>Coelurosauria</taxon>
        <taxon>Aves</taxon>
        <taxon>Neognathae</taxon>
        <taxon>Neoaves</taxon>
        <taxon>Telluraves</taxon>
        <taxon>Australaves</taxon>
        <taxon>Passeriformes</taxon>
        <taxon>Thraupidae</taxon>
        <taxon>Camarhynchus</taxon>
    </lineage>
</organism>
<dbReference type="Pfam" id="PF01352">
    <property type="entry name" value="KRAB"/>
    <property type="match status" value="1"/>
</dbReference>
<protein>
    <submittedName>
        <fullName evidence="1">Uncharacterized protein</fullName>
    </submittedName>
</protein>
<evidence type="ECO:0000313" key="2">
    <source>
        <dbReference type="Proteomes" id="UP000694382"/>
    </source>
</evidence>
<dbReference type="AlphaFoldDB" id="A0A8C3NDH5"/>
<dbReference type="InterPro" id="IPR001909">
    <property type="entry name" value="KRAB"/>
</dbReference>
<name>A0A8C3NDH5_GEOPR</name>
<sequence>MRVGSQRGWSRQRGLLWGRDEGQPWVLLDPRQKALYLDVMHESYETLMSLGKDAPKISFLVVHSPVLSLRQAKQFGKRGRGIWASFQGDFPKTQLFP</sequence>
<accession>A0A8U8BYP1</accession>
<dbReference type="InterPro" id="IPR036051">
    <property type="entry name" value="KRAB_dom_sf"/>
</dbReference>
<accession>A0A8C3NDH5</accession>